<dbReference type="InterPro" id="IPR036698">
    <property type="entry name" value="TM1070-like_sf"/>
</dbReference>
<proteinExistence type="predicted"/>
<sequence>MSPRFGRRERAASRTDTGPTRAERRRGTGGPGRSGAAPSRRWPALVLIAALVVGGVVLGSDDVAVEDPPPADPSTLLPIAAPDDALGSVWFCAGQSAGDDTPADGTLVISNPSDEAAAGRIELVSAEGEEAADEVAVEPWTTTRVRVADLLAGEWVAARVETTSGTVVVEHEVVGEAGRDVAPCQTRAADRLYLPSGATTRDAQLTLLVFNPYSDAATVDLSFVTDDGVRRPRALQGLPVPAGAVVPVDVSGVVTVRPLVATILTARRGRVVVDRVQTFDGRGAATTEEEAAEEPYRREGLTVTPAVPRTATDWVFPAGLRAPGIHEQITVFNPGEELAEVDVTLDLADPQRNGTLDPFALEVPGGEARVLEVDEAEGVPEGVTHSVRVTSTNQVPVVAERALAVTGDASYRAQLTSTGAPVVSEGWVFAAGWRGPDEEAQRIALANPGDEEVTVELVAYGDGERSDPLGDEPITLAPGEHVELDVGQLGGLEEGQTSLEVTASAPIVAERRLISRSPSDDPDADDAEPGVGGSAALGVPVGPGTAALGE</sequence>
<dbReference type="Proteomes" id="UP001216390">
    <property type="component" value="Chromosome"/>
</dbReference>
<dbReference type="Gene3D" id="2.60.290.11">
    <property type="entry name" value="TM1070-like"/>
    <property type="match status" value="2"/>
</dbReference>
<feature type="region of interest" description="Disordered" evidence="1">
    <location>
        <begin position="1"/>
        <end position="38"/>
    </location>
</feature>
<keyword evidence="3" id="KW-1185">Reference proteome</keyword>
<gene>
    <name evidence="2" type="ORF">PO878_07185</name>
</gene>
<organism evidence="2 3">
    <name type="scientific">Iamia majanohamensis</name>
    <dbReference type="NCBI Taxonomy" id="467976"/>
    <lineage>
        <taxon>Bacteria</taxon>
        <taxon>Bacillati</taxon>
        <taxon>Actinomycetota</taxon>
        <taxon>Acidimicrobiia</taxon>
        <taxon>Acidimicrobiales</taxon>
        <taxon>Iamiaceae</taxon>
        <taxon>Iamia</taxon>
    </lineage>
</organism>
<evidence type="ECO:0000256" key="1">
    <source>
        <dbReference type="SAM" id="MobiDB-lite"/>
    </source>
</evidence>
<name>A0AAE9Y7P2_9ACTN</name>
<accession>A0AAE9Y7P2</accession>
<feature type="compositionally biased region" description="Basic and acidic residues" evidence="1">
    <location>
        <begin position="1"/>
        <end position="13"/>
    </location>
</feature>
<feature type="region of interest" description="Disordered" evidence="1">
    <location>
        <begin position="510"/>
        <end position="550"/>
    </location>
</feature>
<dbReference type="InterPro" id="IPR043777">
    <property type="entry name" value="DUF5719"/>
</dbReference>
<dbReference type="EMBL" id="CP116942">
    <property type="protein sequence ID" value="WCO68510.1"/>
    <property type="molecule type" value="Genomic_DNA"/>
</dbReference>
<reference evidence="2" key="1">
    <citation type="submission" date="2023-01" db="EMBL/GenBank/DDBJ databases">
        <title>The diversity of Class Acidimicrobiia in South China Sea sediment environments and the proposal of Iamia marina sp. nov., a novel species of the genus Iamia.</title>
        <authorList>
            <person name="He Y."/>
            <person name="Tian X."/>
        </authorList>
    </citation>
    <scope>NUCLEOTIDE SEQUENCE</scope>
    <source>
        <strain evidence="2">DSM 19957</strain>
    </source>
</reference>
<evidence type="ECO:0000313" key="3">
    <source>
        <dbReference type="Proteomes" id="UP001216390"/>
    </source>
</evidence>
<dbReference type="KEGG" id="ima:PO878_07185"/>
<evidence type="ECO:0000313" key="2">
    <source>
        <dbReference type="EMBL" id="WCO68510.1"/>
    </source>
</evidence>
<dbReference type="Pfam" id="PF18986">
    <property type="entry name" value="DUF5719"/>
    <property type="match status" value="2"/>
</dbReference>
<dbReference type="RefSeq" id="WP_272738026.1">
    <property type="nucleotide sequence ID" value="NZ_CP116942.1"/>
</dbReference>
<dbReference type="AlphaFoldDB" id="A0AAE9Y7P2"/>
<protein>
    <submittedName>
        <fullName evidence="2">DUF5719 family protein</fullName>
    </submittedName>
</protein>